<dbReference type="InterPro" id="IPR027417">
    <property type="entry name" value="P-loop_NTPase"/>
</dbReference>
<dbReference type="InterPro" id="IPR005331">
    <property type="entry name" value="Sulfotransferase"/>
</dbReference>
<organism evidence="1 2">
    <name type="scientific">Sulfitobacter aestuarii</name>
    <dbReference type="NCBI Taxonomy" id="2161676"/>
    <lineage>
        <taxon>Bacteria</taxon>
        <taxon>Pseudomonadati</taxon>
        <taxon>Pseudomonadota</taxon>
        <taxon>Alphaproteobacteria</taxon>
        <taxon>Rhodobacterales</taxon>
        <taxon>Roseobacteraceae</taxon>
        <taxon>Sulfitobacter</taxon>
    </lineage>
</organism>
<name>A0ABW5U5Y0_9RHOB</name>
<accession>A0ABW5U5Y0</accession>
<sequence>MPLARINGKILHFIHIPKTGGSGISSYLRAKGQVALYSRERLQWARTTPQHVHAETSEILLPDGFADATFAVIRDPMQRLLSEYRYRVTRRHDSGAVPKALDSGAALTVELDWGAEFHGTFDAWVTHIFAEYQRDPHVCDNHVRPQADFIRQGAALFRFEQGMQPVFDWIDRVTGTTRADFRIDRNESIKFEIEMSDETRAAIRRFYAADFALCDRLATAPAPSAERQPEMVVAK</sequence>
<keyword evidence="2" id="KW-1185">Reference proteome</keyword>
<dbReference type="Pfam" id="PF03567">
    <property type="entry name" value="Sulfotransfer_2"/>
    <property type="match status" value="1"/>
</dbReference>
<reference evidence="2" key="1">
    <citation type="journal article" date="2019" name="Int. J. Syst. Evol. Microbiol.">
        <title>The Global Catalogue of Microorganisms (GCM) 10K type strain sequencing project: providing services to taxonomists for standard genome sequencing and annotation.</title>
        <authorList>
            <consortium name="The Broad Institute Genomics Platform"/>
            <consortium name="The Broad Institute Genome Sequencing Center for Infectious Disease"/>
            <person name="Wu L."/>
            <person name="Ma J."/>
        </authorList>
    </citation>
    <scope>NUCLEOTIDE SEQUENCE [LARGE SCALE GENOMIC DNA]</scope>
    <source>
        <strain evidence="2">TISTR 2562</strain>
    </source>
</reference>
<dbReference type="RefSeq" id="WP_386374388.1">
    <property type="nucleotide sequence ID" value="NZ_JBHUMP010000008.1"/>
</dbReference>
<dbReference type="Gene3D" id="3.40.50.300">
    <property type="entry name" value="P-loop containing nucleotide triphosphate hydrolases"/>
    <property type="match status" value="1"/>
</dbReference>
<dbReference type="SUPFAM" id="SSF52540">
    <property type="entry name" value="P-loop containing nucleoside triphosphate hydrolases"/>
    <property type="match status" value="1"/>
</dbReference>
<dbReference type="Proteomes" id="UP001597474">
    <property type="component" value="Unassembled WGS sequence"/>
</dbReference>
<evidence type="ECO:0000313" key="2">
    <source>
        <dbReference type="Proteomes" id="UP001597474"/>
    </source>
</evidence>
<proteinExistence type="predicted"/>
<protein>
    <submittedName>
        <fullName evidence="1">Sulfotransferase family 2 domain-containing protein</fullName>
    </submittedName>
</protein>
<comment type="caution">
    <text evidence="1">The sequence shown here is derived from an EMBL/GenBank/DDBJ whole genome shotgun (WGS) entry which is preliminary data.</text>
</comment>
<dbReference type="EMBL" id="JBHUMP010000008">
    <property type="protein sequence ID" value="MFD2740127.1"/>
    <property type="molecule type" value="Genomic_DNA"/>
</dbReference>
<evidence type="ECO:0000313" key="1">
    <source>
        <dbReference type="EMBL" id="MFD2740127.1"/>
    </source>
</evidence>
<gene>
    <name evidence="1" type="ORF">ACFSUD_11135</name>
</gene>